<evidence type="ECO:0000259" key="1">
    <source>
        <dbReference type="Pfam" id="PF01557"/>
    </source>
</evidence>
<dbReference type="Pfam" id="PF01557">
    <property type="entry name" value="FAA_hydrolase"/>
    <property type="match status" value="1"/>
</dbReference>
<dbReference type="Gene3D" id="3.90.850.10">
    <property type="entry name" value="Fumarylacetoacetase-like, C-terminal domain"/>
    <property type="match status" value="1"/>
</dbReference>
<comment type="caution">
    <text evidence="2">The sequence shown here is derived from an EMBL/GenBank/DDBJ whole genome shotgun (WGS) entry which is preliminary data.</text>
</comment>
<protein>
    <submittedName>
        <fullName evidence="2">Fumarylacetoacetate hydrolase family protein</fullName>
    </submittedName>
</protein>
<dbReference type="PANTHER" id="PTHR43211:SF1">
    <property type="entry name" value="BLL6422 PROTEIN"/>
    <property type="match status" value="1"/>
</dbReference>
<gene>
    <name evidence="2" type="ORF">ACFH04_04350</name>
</gene>
<dbReference type="GO" id="GO:0016787">
    <property type="term" value="F:hydrolase activity"/>
    <property type="evidence" value="ECO:0007669"/>
    <property type="project" value="UniProtKB-KW"/>
</dbReference>
<evidence type="ECO:0000313" key="2">
    <source>
        <dbReference type="EMBL" id="MFC0842975.1"/>
    </source>
</evidence>
<evidence type="ECO:0000313" key="3">
    <source>
        <dbReference type="Proteomes" id="UP001589887"/>
    </source>
</evidence>
<dbReference type="RefSeq" id="WP_394316772.1">
    <property type="nucleotide sequence ID" value="NZ_JBHMQV010000001.1"/>
</dbReference>
<reference evidence="2 3" key="1">
    <citation type="submission" date="2024-09" db="EMBL/GenBank/DDBJ databases">
        <authorList>
            <person name="Sun Q."/>
            <person name="Mori K."/>
        </authorList>
    </citation>
    <scope>NUCLEOTIDE SEQUENCE [LARGE SCALE GENOMIC DNA]</scope>
    <source>
        <strain evidence="2 3">JCM 4557</strain>
    </source>
</reference>
<dbReference type="PANTHER" id="PTHR43211">
    <property type="entry name" value="FUMARYLACETOACETATE HYDROLASE"/>
    <property type="match status" value="1"/>
</dbReference>
<dbReference type="InterPro" id="IPR011234">
    <property type="entry name" value="Fumarylacetoacetase-like_C"/>
</dbReference>
<accession>A0ABV6TES7</accession>
<sequence length="342" mass="36910">MGDVMRLVTFVRKNQKDHKDQPNPESVGVLLDGDTTVLDLAAAAPGEAAFGSMLALIGSGHEGLRRARELCRLRHGPALLAVEDIALRAPLPRPARLRDCGLFIAHLESGLRELARRQSARAEDPDAEFQRLMASGRFDLNPLFRERVMYYTADHLSVSGPEDVITAPAGAKELDFELEFAAVVGRTGREVKPGAAHEHIFGYTVFNDWSARDLQMLLMPAGVGPCEGKDFAGSNTLGPCIVTRDELTDPYTLTMTARVNGQEWSRGGTDGMHHSFEDAIVHLSRDRAVHPGDVIGSGTVPSGTGFDLARSLQDGDVVELDVEGIGVLRNTVRVPALPSTGS</sequence>
<keyword evidence="2" id="KW-0378">Hydrolase</keyword>
<dbReference type="Proteomes" id="UP001589887">
    <property type="component" value="Unassembled WGS sequence"/>
</dbReference>
<dbReference type="SUPFAM" id="SSF56529">
    <property type="entry name" value="FAH"/>
    <property type="match status" value="1"/>
</dbReference>
<name>A0ABV6TES7_9ACTN</name>
<organism evidence="2 3">
    <name type="scientific">Streptomyces noboritoensis</name>
    <dbReference type="NCBI Taxonomy" id="67337"/>
    <lineage>
        <taxon>Bacteria</taxon>
        <taxon>Bacillati</taxon>
        <taxon>Actinomycetota</taxon>
        <taxon>Actinomycetes</taxon>
        <taxon>Kitasatosporales</taxon>
        <taxon>Streptomycetaceae</taxon>
        <taxon>Streptomyces</taxon>
    </lineage>
</organism>
<keyword evidence="3" id="KW-1185">Reference proteome</keyword>
<feature type="domain" description="Fumarylacetoacetase-like C-terminal" evidence="1">
    <location>
        <begin position="148"/>
        <end position="333"/>
    </location>
</feature>
<dbReference type="EMBL" id="JBHMQV010000001">
    <property type="protein sequence ID" value="MFC0842975.1"/>
    <property type="molecule type" value="Genomic_DNA"/>
</dbReference>
<proteinExistence type="predicted"/>
<dbReference type="InterPro" id="IPR036663">
    <property type="entry name" value="Fumarylacetoacetase_C_sf"/>
</dbReference>